<gene>
    <name evidence="3" type="ordered locus">Sgly_2886</name>
</gene>
<dbReference type="OrthoDB" id="9797895at2"/>
<reference evidence="4" key="2">
    <citation type="submission" date="2011-02" db="EMBL/GenBank/DDBJ databases">
        <title>The complete genome of Syntrophobotulus glycolicus DSM 8271.</title>
        <authorList>
            <person name="Lucas S."/>
            <person name="Copeland A."/>
            <person name="Lapidus A."/>
            <person name="Bruce D."/>
            <person name="Goodwin L."/>
            <person name="Pitluck S."/>
            <person name="Kyrpides N."/>
            <person name="Mavromatis K."/>
            <person name="Pagani I."/>
            <person name="Ivanova N."/>
            <person name="Mikhailova N."/>
            <person name="Chertkov O."/>
            <person name="Held B."/>
            <person name="Detter J.C."/>
            <person name="Tapia R."/>
            <person name="Han C."/>
            <person name="Land M."/>
            <person name="Hauser L."/>
            <person name="Markowitz V."/>
            <person name="Cheng J.-F."/>
            <person name="Hugenholtz P."/>
            <person name="Woyke T."/>
            <person name="Wu D."/>
            <person name="Spring S."/>
            <person name="Schroeder M."/>
            <person name="Brambilla E."/>
            <person name="Klenk H.-P."/>
            <person name="Eisen J.A."/>
        </authorList>
    </citation>
    <scope>NUCLEOTIDE SEQUENCE [LARGE SCALE GENOMIC DNA]</scope>
    <source>
        <strain evidence="4">DSM 8271 / FlGlyR</strain>
    </source>
</reference>
<dbReference type="GO" id="GO:0016829">
    <property type="term" value="F:lyase activity"/>
    <property type="evidence" value="ECO:0007669"/>
    <property type="project" value="UniProtKB-KW"/>
</dbReference>
<dbReference type="PANTHER" id="PTHR33542">
    <property type="entry name" value="SIROHYDROCHLORIN FERROCHELATASE, CHLOROPLASTIC"/>
    <property type="match status" value="1"/>
</dbReference>
<dbReference type="EMBL" id="CP002547">
    <property type="protein sequence ID" value="ADY57155.1"/>
    <property type="molecule type" value="Genomic_DNA"/>
</dbReference>
<evidence type="ECO:0000256" key="2">
    <source>
        <dbReference type="ARBA" id="ARBA00023239"/>
    </source>
</evidence>
<dbReference type="eggNOG" id="COG2138">
    <property type="taxonomic scope" value="Bacteria"/>
</dbReference>
<dbReference type="GO" id="GO:0046872">
    <property type="term" value="F:metal ion binding"/>
    <property type="evidence" value="ECO:0007669"/>
    <property type="project" value="UniProtKB-KW"/>
</dbReference>
<organism evidence="3 4">
    <name type="scientific">Syntrophobotulus glycolicus (strain DSM 8271 / FlGlyR)</name>
    <dbReference type="NCBI Taxonomy" id="645991"/>
    <lineage>
        <taxon>Bacteria</taxon>
        <taxon>Bacillati</taxon>
        <taxon>Bacillota</taxon>
        <taxon>Clostridia</taxon>
        <taxon>Eubacteriales</taxon>
        <taxon>Desulfitobacteriaceae</taxon>
        <taxon>Syntrophobotulus</taxon>
    </lineage>
</organism>
<dbReference type="CDD" id="cd03416">
    <property type="entry name" value="CbiX_SirB_N"/>
    <property type="match status" value="1"/>
</dbReference>
<keyword evidence="4" id="KW-1185">Reference proteome</keyword>
<dbReference type="Pfam" id="PF01903">
    <property type="entry name" value="CbiX"/>
    <property type="match status" value="1"/>
</dbReference>
<sequence>MTGILILAHGSREKETEETLENIVGMVKRILGLKYVEKAFLQFSETNLEQGLNKLIGQGIKDIKVIPYFLFEGVHIKEDIPKEINEFLQGYSDVRITFGRTLGTDNRLAEVLADRVKEVI</sequence>
<keyword evidence="2" id="KW-0456">Lyase</keyword>
<proteinExistence type="predicted"/>
<reference evidence="3 4" key="1">
    <citation type="journal article" date="2011" name="Stand. Genomic Sci.">
        <title>Complete genome sequence of Syntrophobotulus glycolicus type strain (FlGlyR).</title>
        <authorList>
            <person name="Han C."/>
            <person name="Mwirichia R."/>
            <person name="Chertkov O."/>
            <person name="Held B."/>
            <person name="Lapidus A."/>
            <person name="Nolan M."/>
            <person name="Lucas S."/>
            <person name="Hammon N."/>
            <person name="Deshpande S."/>
            <person name="Cheng J.F."/>
            <person name="Tapia R."/>
            <person name="Goodwin L."/>
            <person name="Pitluck S."/>
            <person name="Huntemann M."/>
            <person name="Liolios K."/>
            <person name="Ivanova N."/>
            <person name="Pagani I."/>
            <person name="Mavromatis K."/>
            <person name="Ovchinikova G."/>
            <person name="Pati A."/>
            <person name="Chen A."/>
            <person name="Palaniappan K."/>
            <person name="Land M."/>
            <person name="Hauser L."/>
            <person name="Brambilla E.M."/>
            <person name="Rohde M."/>
            <person name="Spring S."/>
            <person name="Sikorski J."/>
            <person name="Goker M."/>
            <person name="Woyke T."/>
            <person name="Bristow J."/>
            <person name="Eisen J.A."/>
            <person name="Markowitz V."/>
            <person name="Hugenholtz P."/>
            <person name="Kyrpides N.C."/>
            <person name="Klenk H.P."/>
            <person name="Detter J.C."/>
        </authorList>
    </citation>
    <scope>NUCLEOTIDE SEQUENCE [LARGE SCALE GENOMIC DNA]</scope>
    <source>
        <strain evidence="4">DSM 8271 / FlGlyR</strain>
    </source>
</reference>
<dbReference type="AlphaFoldDB" id="F0SZ37"/>
<dbReference type="HOGENOM" id="CLU_065901_2_0_9"/>
<evidence type="ECO:0000256" key="1">
    <source>
        <dbReference type="ARBA" id="ARBA00022723"/>
    </source>
</evidence>
<keyword evidence="1" id="KW-0479">Metal-binding</keyword>
<name>F0SZ37_SYNGF</name>
<protein>
    <submittedName>
        <fullName evidence="3">Cobalamin (Vitamin B12) biosynthesis CbiX protein</fullName>
    </submittedName>
</protein>
<dbReference type="RefSeq" id="WP_013625975.1">
    <property type="nucleotide sequence ID" value="NC_015172.1"/>
</dbReference>
<dbReference type="InterPro" id="IPR002762">
    <property type="entry name" value="CbiX-like"/>
</dbReference>
<evidence type="ECO:0000313" key="3">
    <source>
        <dbReference type="EMBL" id="ADY57155.1"/>
    </source>
</evidence>
<dbReference type="InterPro" id="IPR050963">
    <property type="entry name" value="Sirohydro_Cobaltochel/CbiX"/>
</dbReference>
<dbReference type="KEGG" id="sgy:Sgly_2886"/>
<dbReference type="Proteomes" id="UP000007488">
    <property type="component" value="Chromosome"/>
</dbReference>
<accession>F0SZ37</accession>
<evidence type="ECO:0000313" key="4">
    <source>
        <dbReference type="Proteomes" id="UP000007488"/>
    </source>
</evidence>
<dbReference type="PANTHER" id="PTHR33542:SF3">
    <property type="entry name" value="SIROHYDROCHLORIN FERROCHELATASE, CHLOROPLASTIC"/>
    <property type="match status" value="1"/>
</dbReference>
<dbReference type="SUPFAM" id="SSF53800">
    <property type="entry name" value="Chelatase"/>
    <property type="match status" value="1"/>
</dbReference>
<dbReference type="STRING" id="645991.Sgly_2886"/>
<dbReference type="Gene3D" id="3.40.50.1400">
    <property type="match status" value="1"/>
</dbReference>